<sequence>MELKVSSPKPSGLSPSDGESDPEEKEISDEDDDDRIISIVGGRHGLSPWREILLNRFYQGLTGSVTNPLKMDILSEKMILSQVDHGKL</sequence>
<feature type="compositionally biased region" description="Acidic residues" evidence="1">
    <location>
        <begin position="18"/>
        <end position="34"/>
    </location>
</feature>
<accession>A0A438EFP4</accession>
<dbReference type="Proteomes" id="UP000288805">
    <property type="component" value="Unassembled WGS sequence"/>
</dbReference>
<gene>
    <name evidence="2" type="ORF">CK203_067356</name>
</gene>
<reference evidence="2 3" key="1">
    <citation type="journal article" date="2018" name="PLoS Genet.">
        <title>Population sequencing reveals clonal diversity and ancestral inbreeding in the grapevine cultivar Chardonnay.</title>
        <authorList>
            <person name="Roach M.J."/>
            <person name="Johnson D.L."/>
            <person name="Bohlmann J."/>
            <person name="van Vuuren H.J."/>
            <person name="Jones S.J."/>
            <person name="Pretorius I.S."/>
            <person name="Schmidt S.A."/>
            <person name="Borneman A.R."/>
        </authorList>
    </citation>
    <scope>NUCLEOTIDE SEQUENCE [LARGE SCALE GENOMIC DNA]</scope>
    <source>
        <strain evidence="3">cv. Chardonnay</strain>
        <tissue evidence="2">Leaf</tissue>
    </source>
</reference>
<feature type="region of interest" description="Disordered" evidence="1">
    <location>
        <begin position="1"/>
        <end position="34"/>
    </location>
</feature>
<evidence type="ECO:0000256" key="1">
    <source>
        <dbReference type="SAM" id="MobiDB-lite"/>
    </source>
</evidence>
<name>A0A438EFP4_VITVI</name>
<comment type="caution">
    <text evidence="2">The sequence shown here is derived from an EMBL/GenBank/DDBJ whole genome shotgun (WGS) entry which is preliminary data.</text>
</comment>
<protein>
    <submittedName>
        <fullName evidence="2">Uncharacterized protein</fullName>
    </submittedName>
</protein>
<evidence type="ECO:0000313" key="2">
    <source>
        <dbReference type="EMBL" id="RVW46495.1"/>
    </source>
</evidence>
<evidence type="ECO:0000313" key="3">
    <source>
        <dbReference type="Proteomes" id="UP000288805"/>
    </source>
</evidence>
<proteinExistence type="predicted"/>
<dbReference type="AlphaFoldDB" id="A0A438EFP4"/>
<dbReference type="EMBL" id="QGNW01001302">
    <property type="protein sequence ID" value="RVW46495.1"/>
    <property type="molecule type" value="Genomic_DNA"/>
</dbReference>
<organism evidence="2 3">
    <name type="scientific">Vitis vinifera</name>
    <name type="common">Grape</name>
    <dbReference type="NCBI Taxonomy" id="29760"/>
    <lineage>
        <taxon>Eukaryota</taxon>
        <taxon>Viridiplantae</taxon>
        <taxon>Streptophyta</taxon>
        <taxon>Embryophyta</taxon>
        <taxon>Tracheophyta</taxon>
        <taxon>Spermatophyta</taxon>
        <taxon>Magnoliopsida</taxon>
        <taxon>eudicotyledons</taxon>
        <taxon>Gunneridae</taxon>
        <taxon>Pentapetalae</taxon>
        <taxon>rosids</taxon>
        <taxon>Vitales</taxon>
        <taxon>Vitaceae</taxon>
        <taxon>Viteae</taxon>
        <taxon>Vitis</taxon>
    </lineage>
</organism>